<sequence>MHVNLNNKMNMLFSIGIAAYAPLSALLPAMVPDNKVEAVSILNLGSGLSNFVGPLLVTLLFEKTSGLVV</sequence>
<feature type="transmembrane region" description="Helical" evidence="1">
    <location>
        <begin position="12"/>
        <end position="32"/>
    </location>
</feature>
<evidence type="ECO:0000313" key="3">
    <source>
        <dbReference type="Proteomes" id="UP000285288"/>
    </source>
</evidence>
<evidence type="ECO:0000313" key="2">
    <source>
        <dbReference type="EMBL" id="RHB00496.1"/>
    </source>
</evidence>
<gene>
    <name evidence="2" type="ORF">DW907_11220</name>
</gene>
<evidence type="ECO:0000256" key="1">
    <source>
        <dbReference type="SAM" id="Phobius"/>
    </source>
</evidence>
<dbReference type="InterPro" id="IPR036259">
    <property type="entry name" value="MFS_trans_sf"/>
</dbReference>
<protein>
    <recommendedName>
        <fullName evidence="4">MFS transporter</fullName>
    </recommendedName>
</protein>
<organism evidence="2 3">
    <name type="scientific">Holdemanella biformis</name>
    <dbReference type="NCBI Taxonomy" id="1735"/>
    <lineage>
        <taxon>Bacteria</taxon>
        <taxon>Bacillati</taxon>
        <taxon>Bacillota</taxon>
        <taxon>Erysipelotrichia</taxon>
        <taxon>Erysipelotrichales</taxon>
        <taxon>Erysipelotrichaceae</taxon>
        <taxon>Holdemanella</taxon>
    </lineage>
</organism>
<name>A0A413U9Z1_9FIRM</name>
<reference evidence="2 3" key="1">
    <citation type="submission" date="2018-08" db="EMBL/GenBank/DDBJ databases">
        <title>A genome reference for cultivated species of the human gut microbiota.</title>
        <authorList>
            <person name="Zou Y."/>
            <person name="Xue W."/>
            <person name="Luo G."/>
        </authorList>
    </citation>
    <scope>NUCLEOTIDE SEQUENCE [LARGE SCALE GENOMIC DNA]</scope>
    <source>
        <strain evidence="2 3">AM42-13AC</strain>
    </source>
</reference>
<dbReference type="Proteomes" id="UP000285288">
    <property type="component" value="Unassembled WGS sequence"/>
</dbReference>
<dbReference type="EMBL" id="QSGD01000066">
    <property type="protein sequence ID" value="RHB00496.1"/>
    <property type="molecule type" value="Genomic_DNA"/>
</dbReference>
<feature type="transmembrane region" description="Helical" evidence="1">
    <location>
        <begin position="38"/>
        <end position="61"/>
    </location>
</feature>
<keyword evidence="1" id="KW-1133">Transmembrane helix</keyword>
<evidence type="ECO:0008006" key="4">
    <source>
        <dbReference type="Google" id="ProtNLM"/>
    </source>
</evidence>
<dbReference type="SUPFAM" id="SSF103473">
    <property type="entry name" value="MFS general substrate transporter"/>
    <property type="match status" value="1"/>
</dbReference>
<keyword evidence="1" id="KW-0472">Membrane</keyword>
<comment type="caution">
    <text evidence="2">The sequence shown here is derived from an EMBL/GenBank/DDBJ whole genome shotgun (WGS) entry which is preliminary data.</text>
</comment>
<keyword evidence="1" id="KW-0812">Transmembrane</keyword>
<dbReference type="AlphaFoldDB" id="A0A413U9Z1"/>
<proteinExistence type="predicted"/>
<accession>A0A413U9Z1</accession>